<accession>A0AAD3D5F7</accession>
<feature type="transmembrane region" description="Helical" evidence="2">
    <location>
        <begin position="736"/>
        <end position="760"/>
    </location>
</feature>
<dbReference type="EMBL" id="BLLK01000062">
    <property type="protein sequence ID" value="GFH58272.1"/>
    <property type="molecule type" value="Genomic_DNA"/>
</dbReference>
<dbReference type="InterPro" id="IPR036770">
    <property type="entry name" value="Ankyrin_rpt-contain_sf"/>
</dbReference>
<keyword evidence="2" id="KW-0812">Transmembrane</keyword>
<evidence type="ECO:0000256" key="2">
    <source>
        <dbReference type="SAM" id="Phobius"/>
    </source>
</evidence>
<protein>
    <recommendedName>
        <fullName evidence="5">Ion transport domain-containing protein</fullName>
    </recommendedName>
</protein>
<dbReference type="PANTHER" id="PTHR10582">
    <property type="entry name" value="TRANSIENT RECEPTOR POTENTIAL ION CHANNEL PROTEIN"/>
    <property type="match status" value="1"/>
</dbReference>
<dbReference type="Proteomes" id="UP001054902">
    <property type="component" value="Unassembled WGS sequence"/>
</dbReference>
<feature type="transmembrane region" description="Helical" evidence="2">
    <location>
        <begin position="435"/>
        <end position="456"/>
    </location>
</feature>
<evidence type="ECO:0000313" key="3">
    <source>
        <dbReference type="EMBL" id="GFH58272.1"/>
    </source>
</evidence>
<evidence type="ECO:0000313" key="4">
    <source>
        <dbReference type="Proteomes" id="UP001054902"/>
    </source>
</evidence>
<organism evidence="3 4">
    <name type="scientific">Chaetoceros tenuissimus</name>
    <dbReference type="NCBI Taxonomy" id="426638"/>
    <lineage>
        <taxon>Eukaryota</taxon>
        <taxon>Sar</taxon>
        <taxon>Stramenopiles</taxon>
        <taxon>Ochrophyta</taxon>
        <taxon>Bacillariophyta</taxon>
        <taxon>Coscinodiscophyceae</taxon>
        <taxon>Chaetocerotophycidae</taxon>
        <taxon>Chaetocerotales</taxon>
        <taxon>Chaetocerotaceae</taxon>
        <taxon>Chaetoceros</taxon>
    </lineage>
</organism>
<keyword evidence="4" id="KW-1185">Reference proteome</keyword>
<dbReference type="GO" id="GO:0005216">
    <property type="term" value="F:monoatomic ion channel activity"/>
    <property type="evidence" value="ECO:0007669"/>
    <property type="project" value="InterPro"/>
</dbReference>
<feature type="transmembrane region" description="Helical" evidence="2">
    <location>
        <begin position="396"/>
        <end position="415"/>
    </location>
</feature>
<comment type="caution">
    <text evidence="3">The sequence shown here is derived from an EMBL/GenBank/DDBJ whole genome shotgun (WGS) entry which is preliminary data.</text>
</comment>
<dbReference type="PANTHER" id="PTHR10582:SF2">
    <property type="entry name" value="INACTIVE"/>
    <property type="match status" value="1"/>
</dbReference>
<feature type="transmembrane region" description="Helical" evidence="2">
    <location>
        <begin position="602"/>
        <end position="623"/>
    </location>
</feature>
<dbReference type="Gene3D" id="1.25.40.20">
    <property type="entry name" value="Ankyrin repeat-containing domain"/>
    <property type="match status" value="1"/>
</dbReference>
<evidence type="ECO:0000256" key="1">
    <source>
        <dbReference type="ARBA" id="ARBA00022737"/>
    </source>
</evidence>
<dbReference type="AlphaFoldDB" id="A0AAD3D5F7"/>
<proteinExistence type="predicted"/>
<keyword evidence="2" id="KW-0472">Membrane</keyword>
<feature type="transmembrane region" description="Helical" evidence="2">
    <location>
        <begin position="468"/>
        <end position="486"/>
    </location>
</feature>
<evidence type="ECO:0008006" key="5">
    <source>
        <dbReference type="Google" id="ProtNLM"/>
    </source>
</evidence>
<feature type="transmembrane region" description="Helical" evidence="2">
    <location>
        <begin position="492"/>
        <end position="512"/>
    </location>
</feature>
<reference evidence="3 4" key="1">
    <citation type="journal article" date="2021" name="Sci. Rep.">
        <title>The genome of the diatom Chaetoceros tenuissimus carries an ancient integrated fragment of an extant virus.</title>
        <authorList>
            <person name="Hongo Y."/>
            <person name="Kimura K."/>
            <person name="Takaki Y."/>
            <person name="Yoshida Y."/>
            <person name="Baba S."/>
            <person name="Kobayashi G."/>
            <person name="Nagasaki K."/>
            <person name="Hano T."/>
            <person name="Tomaru Y."/>
        </authorList>
    </citation>
    <scope>NUCLEOTIDE SEQUENCE [LARGE SCALE GENOMIC DNA]</scope>
    <source>
        <strain evidence="3 4">NIES-3715</strain>
    </source>
</reference>
<feature type="transmembrane region" description="Helical" evidence="2">
    <location>
        <begin position="519"/>
        <end position="547"/>
    </location>
</feature>
<dbReference type="GO" id="GO:0098703">
    <property type="term" value="P:calcium ion import across plasma membrane"/>
    <property type="evidence" value="ECO:0007669"/>
    <property type="project" value="TreeGrafter"/>
</dbReference>
<keyword evidence="2" id="KW-1133">Transmembrane helix</keyword>
<sequence>MSFNAENTSKHLCAKLENCCSDDDIIKSQQKASNEDWDSFLEDFSRVQGDSAKRKILEHQFERVVTVCKDGSALMHRTYTINDSLLQMALRRQPPKRVLDIFALYSPIYKYSRELYDLIDPILISDDEWTDVKRCLYRLCISKDHTLTDDEIEQVFRMRHGWREDTLLMLCTRRDPPLKVVEAMLDACRESIAIVDTRLYDWIPFIYAIAYSANEAVIEALIPSEEDFDCFDSLKEHNFLQKVDIYCRSPLHWSIFYGSSTETVMSVIKNSPPKALEQRDSLGNRPFELAITVGTSMKIVEMLLPESIQNFQAVEVNILKSLIYKKTKRLTNGSLLRGTIDAFTDNIMSDKHGSEDEYTDTKRYDVSQKMIPYMANQISRKRYLQEVMITKSCHTISTAVLVLDFYSCFLLLLSYRYSTLHYIEYGVEASGISPWLYWLLLSIVYMTSREVCQIYIKGLAWFTDAWNYLDAVTIGLVIWCMVRMFQNDIDSNFAPVVVMGTALVWLNALGFLRSTLLRFSIFVSGLVTIVMDLIPFLIVSLLLLVAFGEMYNVDSIAQGLCLQESNEALNFCTSESSLFSMYAFFVGGIELGDLSSTTTMKVISIAFGFFVAVVLLNVVIAIVSKSWDTVTEEGKEIYWRYRLQFFEDVRNYEELMPWFMGREVMWVSAIHRFIDCRLDRACQFFWFRSDYWGNYDSIIDRVTSSTYGSLIWQYFYEQRNATSCWERRRNTLKAMIIVGLMTISTIILFLLGLASCGIFWPPSIRKFLFGQAALAESSELEEIRSAIHDLSDDMKWLCCVKKKEKKMIRHTDSDETEIMSHVLG</sequence>
<name>A0AAD3D5F7_9STRA</name>
<dbReference type="InterPro" id="IPR024862">
    <property type="entry name" value="TRPV"/>
</dbReference>
<dbReference type="GO" id="GO:0005886">
    <property type="term" value="C:plasma membrane"/>
    <property type="evidence" value="ECO:0007669"/>
    <property type="project" value="TreeGrafter"/>
</dbReference>
<gene>
    <name evidence="3" type="ORF">CTEN210_14748</name>
</gene>
<keyword evidence="1" id="KW-0677">Repeat</keyword>
<dbReference type="SUPFAM" id="SSF48403">
    <property type="entry name" value="Ankyrin repeat"/>
    <property type="match status" value="1"/>
</dbReference>